<comment type="caution">
    <text evidence="8">The sequence shown here is derived from an EMBL/GenBank/DDBJ whole genome shotgun (WGS) entry which is preliminary data.</text>
</comment>
<dbReference type="SUPFAM" id="SSF55874">
    <property type="entry name" value="ATPase domain of HSP90 chaperone/DNA topoisomerase II/histidine kinase"/>
    <property type="match status" value="1"/>
</dbReference>
<dbReference type="InterPro" id="IPR002713">
    <property type="entry name" value="FF_domain"/>
</dbReference>
<dbReference type="SUPFAM" id="SSF51045">
    <property type="entry name" value="WW domain"/>
    <property type="match status" value="2"/>
</dbReference>
<dbReference type="Gene3D" id="3.30.230.80">
    <property type="match status" value="1"/>
</dbReference>
<dbReference type="Gene3D" id="1.10.10.440">
    <property type="entry name" value="FF domain"/>
    <property type="match status" value="5"/>
</dbReference>
<feature type="region of interest" description="Disordered" evidence="5">
    <location>
        <begin position="431"/>
        <end position="467"/>
    </location>
</feature>
<organism evidence="8 9">
    <name type="scientific">Russula ochroleuca</name>
    <dbReference type="NCBI Taxonomy" id="152965"/>
    <lineage>
        <taxon>Eukaryota</taxon>
        <taxon>Fungi</taxon>
        <taxon>Dikarya</taxon>
        <taxon>Basidiomycota</taxon>
        <taxon>Agaricomycotina</taxon>
        <taxon>Agaricomycetes</taxon>
        <taxon>Russulales</taxon>
        <taxon>Russulaceae</taxon>
        <taxon>Russula</taxon>
    </lineage>
</organism>
<dbReference type="Gene3D" id="2.20.70.10">
    <property type="match status" value="2"/>
</dbReference>
<comment type="similarity">
    <text evidence="1">Belongs to the heat shock protein 90 family.</text>
</comment>
<dbReference type="Pfam" id="PF00183">
    <property type="entry name" value="HSP90"/>
    <property type="match status" value="1"/>
</dbReference>
<dbReference type="GO" id="GO:0051082">
    <property type="term" value="F:unfolded protein binding"/>
    <property type="evidence" value="ECO:0007669"/>
    <property type="project" value="InterPro"/>
</dbReference>
<reference evidence="8" key="2">
    <citation type="journal article" date="2020" name="Nat. Commun.">
        <title>Large-scale genome sequencing of mycorrhizal fungi provides insights into the early evolution of symbiotic traits.</title>
        <authorList>
            <person name="Miyauchi S."/>
            <person name="Kiss E."/>
            <person name="Kuo A."/>
            <person name="Drula E."/>
            <person name="Kohler A."/>
            <person name="Sanchez-Garcia M."/>
            <person name="Morin E."/>
            <person name="Andreopoulos B."/>
            <person name="Barry K.W."/>
            <person name="Bonito G."/>
            <person name="Buee M."/>
            <person name="Carver A."/>
            <person name="Chen C."/>
            <person name="Cichocki N."/>
            <person name="Clum A."/>
            <person name="Culley D."/>
            <person name="Crous P.W."/>
            <person name="Fauchery L."/>
            <person name="Girlanda M."/>
            <person name="Hayes R.D."/>
            <person name="Keri Z."/>
            <person name="LaButti K."/>
            <person name="Lipzen A."/>
            <person name="Lombard V."/>
            <person name="Magnuson J."/>
            <person name="Maillard F."/>
            <person name="Murat C."/>
            <person name="Nolan M."/>
            <person name="Ohm R.A."/>
            <person name="Pangilinan J."/>
            <person name="Pereira M.F."/>
            <person name="Perotto S."/>
            <person name="Peter M."/>
            <person name="Pfister S."/>
            <person name="Riley R."/>
            <person name="Sitrit Y."/>
            <person name="Stielow J.B."/>
            <person name="Szollosi G."/>
            <person name="Zifcakova L."/>
            <person name="Stursova M."/>
            <person name="Spatafora J.W."/>
            <person name="Tedersoo L."/>
            <person name="Vaario L.M."/>
            <person name="Yamada A."/>
            <person name="Yan M."/>
            <person name="Wang P."/>
            <person name="Xu J."/>
            <person name="Bruns T."/>
            <person name="Baldrian P."/>
            <person name="Vilgalys R."/>
            <person name="Dunand C."/>
            <person name="Henrissat B."/>
            <person name="Grigoriev I.V."/>
            <person name="Hibbett D."/>
            <person name="Nagy L.G."/>
            <person name="Martin F.M."/>
        </authorList>
    </citation>
    <scope>NUCLEOTIDE SEQUENCE</scope>
    <source>
        <strain evidence="8">Prilba</strain>
    </source>
</reference>
<dbReference type="Proteomes" id="UP000759537">
    <property type="component" value="Unassembled WGS sequence"/>
</dbReference>
<dbReference type="InterPro" id="IPR020575">
    <property type="entry name" value="Hsp90_N"/>
</dbReference>
<feature type="compositionally biased region" description="Basic and acidic residues" evidence="5">
    <location>
        <begin position="436"/>
        <end position="467"/>
    </location>
</feature>
<dbReference type="PROSITE" id="PS01159">
    <property type="entry name" value="WW_DOMAIN_1"/>
    <property type="match status" value="1"/>
</dbReference>
<feature type="region of interest" description="Disordered" evidence="5">
    <location>
        <begin position="637"/>
        <end position="658"/>
    </location>
</feature>
<dbReference type="CDD" id="cd16927">
    <property type="entry name" value="HATPase_Hsp90-like"/>
    <property type="match status" value="1"/>
</dbReference>
<dbReference type="InterPro" id="IPR001404">
    <property type="entry name" value="Hsp90_fam"/>
</dbReference>
<dbReference type="GO" id="GO:0140662">
    <property type="term" value="F:ATP-dependent protein folding chaperone"/>
    <property type="evidence" value="ECO:0007669"/>
    <property type="project" value="InterPro"/>
</dbReference>
<dbReference type="GO" id="GO:0016887">
    <property type="term" value="F:ATP hydrolysis activity"/>
    <property type="evidence" value="ECO:0007669"/>
    <property type="project" value="InterPro"/>
</dbReference>
<dbReference type="SUPFAM" id="SSF81698">
    <property type="entry name" value="FF domain"/>
    <property type="match status" value="4"/>
</dbReference>
<dbReference type="PROSITE" id="PS00298">
    <property type="entry name" value="HSP90"/>
    <property type="match status" value="1"/>
</dbReference>
<feature type="domain" description="FF" evidence="7">
    <location>
        <begin position="369"/>
        <end position="427"/>
    </location>
</feature>
<dbReference type="Pfam" id="PF01846">
    <property type="entry name" value="FF"/>
    <property type="match status" value="2"/>
</dbReference>
<dbReference type="PANTHER" id="PTHR11528">
    <property type="entry name" value="HEAT SHOCK PROTEIN 90 FAMILY MEMBER"/>
    <property type="match status" value="1"/>
</dbReference>
<evidence type="ECO:0000259" key="7">
    <source>
        <dbReference type="PROSITE" id="PS51676"/>
    </source>
</evidence>
<dbReference type="InterPro" id="IPR036020">
    <property type="entry name" value="WW_dom_sf"/>
</dbReference>
<dbReference type="NCBIfam" id="NF003555">
    <property type="entry name" value="PRK05218.1"/>
    <property type="match status" value="1"/>
</dbReference>
<keyword evidence="3" id="KW-0067">ATP-binding</keyword>
<evidence type="ECO:0000256" key="5">
    <source>
        <dbReference type="SAM" id="MobiDB-lite"/>
    </source>
</evidence>
<dbReference type="PRINTS" id="PR00775">
    <property type="entry name" value="HEATSHOCK90"/>
</dbReference>
<dbReference type="GO" id="GO:0005524">
    <property type="term" value="F:ATP binding"/>
    <property type="evidence" value="ECO:0007669"/>
    <property type="project" value="UniProtKB-KW"/>
</dbReference>
<name>A0A9P5TCF8_9AGAM</name>
<feature type="region of interest" description="Disordered" evidence="5">
    <location>
        <begin position="107"/>
        <end position="130"/>
    </location>
</feature>
<dbReference type="OrthoDB" id="28737at2759"/>
<dbReference type="CDD" id="cd00201">
    <property type="entry name" value="WW"/>
    <property type="match status" value="1"/>
</dbReference>
<sequence length="1511" mass="171440">MAPSHPLATVPPPLPPGWTEHLGPSGQIYFFNTFTRESTYVRPLPAFPATAPQKEKPKLKTPVPGTDWLRVTTNQGNVFYTNKAKKESVWTVPDEIKDAVELLEKQEEDDKVRAGRPAQEETQMDVEAEQEREIERVRMEVQEVVKRKVEDISLSDDIVISKKPRVEDQVGSKVEEADDTDDGEESEDEDWQREAAAQLAKEAEEEEKRQREEDEKAEEARKTKENVPQLTMPDRVDLSLEEGKALFKTLLREKDVNPLHPWDTSLPLFISDPRYVLLPSVSARREAFDEYCRERARELRASRVKKEQEDPKDEFEKLLTTEVKSTRISWTDFRRQWKKDRRFYGWGRDDREREKRFRGFLKELGERKRALAQKAEADFFALLRESGIAKDGAVWKEVKKAISEDPRYDAVGSSSLREELFNTFLNAKPNQIVPDQSEKQGADTLSAERGDETQKREDRKAQAVKDREEKIKVERERVQATIEKSRIGLNREEGELQFRTLLTDAIREPQALWEPSLAQLQTDPRFRHSPLPLGHQRHLFEAHVDGLRAKHLDSLHALFLSHTPSLAAEFAALPVASLLSSLPATKLGFDVFKLEEEFDECQRRRTAEARKAFDDMLQENSFVEFWGRLGKIGGEGVEGGVKRDDGGDEDAGEGGGGNVDMKKLAKSVDITEMVKVLKGDQRYIMFDHVPEQRERWLRYYFSRLSAPKLSVHVGEHTGAQDLTPEVSAEKHHYQSDVARLRKIVINSLYSHRDVFLRELISNANDAIEKFRLTSLTSKDMWDGGPLNITIKPVNGSDGSSGRIIITDNGIGMTPDEMTQNLGTLAKSGTAEFLAQAEDNPESTANSNLIGSFGLGFYSSFLVADQVFVASVPAPTLENPNPAQYIFSSSSDDNDFATYPDPRGNTLERGTEITLVLKPDALEYTNHRTLVELILKHSAFSSSFPIYLFAQREKEVPEEPVAEPSISEGDADHAEDEAVIEEVQDSSAKEVKMKTILVDEWDHINARPSIWNRDPKNVSTLEYEIFYQTYFHEFSGKPFAWNHFSGDLGSGVSFRALLYIPGSLPDGFWQGSQAPTKDIRLFVKRTFITSDLGEDYLPKWASWVKAIIDADDLPLSVSRETLQNAAFLRQIKQTILKRIIQTFTKLAEDEPDKFAEVQNVYGNVFKLGAVEDSKNKDKLLPLIRFATNHRNATSLDEYVENKKAGQKQIFYVSDAGKSVSSLAKSVFVEKLHARGYEVLLLTDTLDEVLLHSLKKWKGIPFQDAAKAGLQFGDEDLDPEDEKALQAEIKEKFKPLLSWWKIQAEGVVRDVVISDRLVSSPCAIVADASGYTANLQRIMKATTKGKNDVMFEYAKRQKVLELNPRSPLIEGLLRRVEKLEGEDGERDFEAENNLKEVATILIDGALVRSGFDVPDSDEFFMRVDRVLRRFLGVLETAPTDTTVKPAPPVDPVILDESEYEPKPEPEPEHAVFDELPQYERGKPRVVLSDEMKKKVQIDIEEVDDDFLPTHDEL</sequence>
<feature type="compositionally biased region" description="Acidic residues" evidence="5">
    <location>
        <begin position="176"/>
        <end position="191"/>
    </location>
</feature>
<dbReference type="PROSITE" id="PS50020">
    <property type="entry name" value="WW_DOMAIN_2"/>
    <property type="match status" value="2"/>
</dbReference>
<dbReference type="InterPro" id="IPR037196">
    <property type="entry name" value="HSP90_C"/>
</dbReference>
<dbReference type="SUPFAM" id="SSF54211">
    <property type="entry name" value="Ribosomal protein S5 domain 2-like"/>
    <property type="match status" value="1"/>
</dbReference>
<evidence type="ECO:0000256" key="3">
    <source>
        <dbReference type="ARBA" id="ARBA00022840"/>
    </source>
</evidence>
<keyword evidence="9" id="KW-1185">Reference proteome</keyword>
<evidence type="ECO:0000256" key="2">
    <source>
        <dbReference type="ARBA" id="ARBA00022741"/>
    </source>
</evidence>
<feature type="domain" description="WW" evidence="6">
    <location>
        <begin position="12"/>
        <end position="45"/>
    </location>
</feature>
<reference evidence="8" key="1">
    <citation type="submission" date="2019-10" db="EMBL/GenBank/DDBJ databases">
        <authorList>
            <consortium name="DOE Joint Genome Institute"/>
            <person name="Kuo A."/>
            <person name="Miyauchi S."/>
            <person name="Kiss E."/>
            <person name="Drula E."/>
            <person name="Kohler A."/>
            <person name="Sanchez-Garcia M."/>
            <person name="Andreopoulos B."/>
            <person name="Barry K.W."/>
            <person name="Bonito G."/>
            <person name="Buee M."/>
            <person name="Carver A."/>
            <person name="Chen C."/>
            <person name="Cichocki N."/>
            <person name="Clum A."/>
            <person name="Culley D."/>
            <person name="Crous P.W."/>
            <person name="Fauchery L."/>
            <person name="Girlanda M."/>
            <person name="Hayes R."/>
            <person name="Keri Z."/>
            <person name="LaButti K."/>
            <person name="Lipzen A."/>
            <person name="Lombard V."/>
            <person name="Magnuson J."/>
            <person name="Maillard F."/>
            <person name="Morin E."/>
            <person name="Murat C."/>
            <person name="Nolan M."/>
            <person name="Ohm R."/>
            <person name="Pangilinan J."/>
            <person name="Pereira M."/>
            <person name="Perotto S."/>
            <person name="Peter M."/>
            <person name="Riley R."/>
            <person name="Sitrit Y."/>
            <person name="Stielow B."/>
            <person name="Szollosi G."/>
            <person name="Zifcakova L."/>
            <person name="Stursova M."/>
            <person name="Spatafora J.W."/>
            <person name="Tedersoo L."/>
            <person name="Vaario L.-M."/>
            <person name="Yamada A."/>
            <person name="Yan M."/>
            <person name="Wang P."/>
            <person name="Xu J."/>
            <person name="Bruns T."/>
            <person name="Baldrian P."/>
            <person name="Vilgalys R."/>
            <person name="Henrissat B."/>
            <person name="Grigoriev I.V."/>
            <person name="Hibbett D."/>
            <person name="Nagy L.G."/>
            <person name="Martin F.M."/>
        </authorList>
    </citation>
    <scope>NUCLEOTIDE SEQUENCE</scope>
    <source>
        <strain evidence="8">Prilba</strain>
    </source>
</reference>
<dbReference type="Gene3D" id="3.30.565.10">
    <property type="entry name" value="Histidine kinase-like ATPase, C-terminal domain"/>
    <property type="match status" value="1"/>
</dbReference>
<feature type="region of interest" description="Disordered" evidence="5">
    <location>
        <begin position="1439"/>
        <end position="1473"/>
    </location>
</feature>
<feature type="compositionally biased region" description="Basic and acidic residues" evidence="5">
    <location>
        <begin position="206"/>
        <end position="225"/>
    </location>
</feature>
<evidence type="ECO:0000313" key="9">
    <source>
        <dbReference type="Proteomes" id="UP000759537"/>
    </source>
</evidence>
<dbReference type="Pfam" id="PF13589">
    <property type="entry name" value="HATPase_c_3"/>
    <property type="match status" value="1"/>
</dbReference>
<dbReference type="InterPro" id="IPR036890">
    <property type="entry name" value="HATPase_C_sf"/>
</dbReference>
<evidence type="ECO:0000259" key="6">
    <source>
        <dbReference type="PROSITE" id="PS50020"/>
    </source>
</evidence>
<gene>
    <name evidence="8" type="ORF">DFH94DRAFT_842538</name>
</gene>
<feature type="compositionally biased region" description="Basic and acidic residues" evidence="5">
    <location>
        <begin position="165"/>
        <end position="175"/>
    </location>
</feature>
<dbReference type="PROSITE" id="PS51676">
    <property type="entry name" value="FF"/>
    <property type="match status" value="1"/>
</dbReference>
<keyword evidence="4" id="KW-0143">Chaperone</keyword>
<proteinExistence type="inferred from homology"/>
<dbReference type="InterPro" id="IPR001202">
    <property type="entry name" value="WW_dom"/>
</dbReference>
<evidence type="ECO:0000256" key="1">
    <source>
        <dbReference type="ARBA" id="ARBA00008239"/>
    </source>
</evidence>
<accession>A0A9P5TCF8</accession>
<dbReference type="InterPro" id="IPR036517">
    <property type="entry name" value="FF_domain_sf"/>
</dbReference>
<dbReference type="Gene3D" id="3.40.50.11260">
    <property type="match status" value="1"/>
</dbReference>
<dbReference type="SMART" id="SM00456">
    <property type="entry name" value="WW"/>
    <property type="match status" value="2"/>
</dbReference>
<keyword evidence="2" id="KW-0547">Nucleotide-binding</keyword>
<feature type="domain" description="WW" evidence="6">
    <location>
        <begin position="68"/>
        <end position="95"/>
    </location>
</feature>
<dbReference type="InterPro" id="IPR019805">
    <property type="entry name" value="Heat_shock_protein_90_CS"/>
</dbReference>
<dbReference type="SUPFAM" id="SSF110942">
    <property type="entry name" value="HSP90 C-terminal domain"/>
    <property type="match status" value="1"/>
</dbReference>
<dbReference type="EMBL" id="WHVB01000003">
    <property type="protein sequence ID" value="KAF8484711.1"/>
    <property type="molecule type" value="Genomic_DNA"/>
</dbReference>
<feature type="region of interest" description="Disordered" evidence="5">
    <location>
        <begin position="165"/>
        <end position="233"/>
    </location>
</feature>
<dbReference type="InterPro" id="IPR020568">
    <property type="entry name" value="Ribosomal_Su5_D2-typ_SF"/>
</dbReference>
<dbReference type="Gene3D" id="1.20.120.790">
    <property type="entry name" value="Heat shock protein 90, C-terminal domain"/>
    <property type="match status" value="1"/>
</dbReference>
<protein>
    <submittedName>
        <fullName evidence="8">Hsp90 protein-domain-containing protein</fullName>
    </submittedName>
</protein>
<evidence type="ECO:0000313" key="8">
    <source>
        <dbReference type="EMBL" id="KAF8484711.1"/>
    </source>
</evidence>
<dbReference type="SMART" id="SM00441">
    <property type="entry name" value="FF"/>
    <property type="match status" value="4"/>
</dbReference>
<dbReference type="HAMAP" id="MF_00505">
    <property type="entry name" value="HSP90"/>
    <property type="match status" value="1"/>
</dbReference>
<evidence type="ECO:0000256" key="4">
    <source>
        <dbReference type="ARBA" id="ARBA00023186"/>
    </source>
</evidence>
<dbReference type="Pfam" id="PF00397">
    <property type="entry name" value="WW"/>
    <property type="match status" value="1"/>
</dbReference>
<feature type="compositionally biased region" description="Basic and acidic residues" evidence="5">
    <location>
        <begin position="1457"/>
        <end position="1473"/>
    </location>
</feature>